<keyword evidence="5" id="KW-1185">Reference proteome</keyword>
<evidence type="ECO:0000256" key="3">
    <source>
        <dbReference type="RuleBase" id="RU000363"/>
    </source>
</evidence>
<keyword evidence="2" id="KW-0560">Oxidoreductase</keyword>
<dbReference type="Proteomes" id="UP000238045">
    <property type="component" value="Unassembled WGS sequence"/>
</dbReference>
<dbReference type="PANTHER" id="PTHR43669:SF3">
    <property type="entry name" value="ALCOHOL DEHYDROGENASE, PUTATIVE (AFU_ORTHOLOGUE AFUA_3G03445)-RELATED"/>
    <property type="match status" value="1"/>
</dbReference>
<dbReference type="NCBIfam" id="NF006119">
    <property type="entry name" value="PRK08264.1-5"/>
    <property type="match status" value="1"/>
</dbReference>
<dbReference type="Pfam" id="PF00106">
    <property type="entry name" value="adh_short"/>
    <property type="match status" value="1"/>
</dbReference>
<evidence type="ECO:0000256" key="1">
    <source>
        <dbReference type="ARBA" id="ARBA00006484"/>
    </source>
</evidence>
<protein>
    <submittedName>
        <fullName evidence="4">Short-chain dehydrogenase</fullName>
    </submittedName>
</protein>
<dbReference type="AlphaFoldDB" id="A0A2S9EJ25"/>
<dbReference type="PRINTS" id="PR00081">
    <property type="entry name" value="GDHRDH"/>
</dbReference>
<evidence type="ECO:0000313" key="4">
    <source>
        <dbReference type="EMBL" id="PRC15253.1"/>
    </source>
</evidence>
<comment type="similarity">
    <text evidence="1 3">Belongs to the short-chain dehydrogenases/reductases (SDR) family.</text>
</comment>
<sequence>MDIRGKVVLVTGANRGLGKAFVTALLEGGAAKVYAGARDPGSVDIPGSTPIALDITDPASVQRAAEQCADVSVVINNAGFLKYGSLLADDSVENLQQHFDVNTFGTLRVSRAFAPILARQGGGALINVLSVLSWLSPPGAGGYSTSKSAQWGLTNGLRGELREQNTLVIGVHPAYIDTDMVAGVDAPKSTPQEVVGLTLQALSEDREEVLVSDTSHGVKASLSTDSPVYLNR</sequence>
<dbReference type="InterPro" id="IPR036291">
    <property type="entry name" value="NAD(P)-bd_dom_sf"/>
</dbReference>
<accession>A0A2S9EJ25</accession>
<evidence type="ECO:0000313" key="5">
    <source>
        <dbReference type="Proteomes" id="UP000238045"/>
    </source>
</evidence>
<gene>
    <name evidence="4" type="ORF">CQZ99_18450</name>
</gene>
<dbReference type="InterPro" id="IPR002347">
    <property type="entry name" value="SDR_fam"/>
</dbReference>
<comment type="caution">
    <text evidence="4">The sequence shown here is derived from an EMBL/GenBank/DDBJ whole genome shotgun (WGS) entry which is preliminary data.</text>
</comment>
<proteinExistence type="inferred from homology"/>
<dbReference type="PRINTS" id="PR00080">
    <property type="entry name" value="SDRFAMILY"/>
</dbReference>
<dbReference type="STRING" id="1282356.H045_07205"/>
<dbReference type="Gene3D" id="3.40.50.720">
    <property type="entry name" value="NAD(P)-binding Rossmann-like Domain"/>
    <property type="match status" value="1"/>
</dbReference>
<dbReference type="SUPFAM" id="SSF51735">
    <property type="entry name" value="NAD(P)-binding Rossmann-fold domains"/>
    <property type="match status" value="1"/>
</dbReference>
<dbReference type="EMBL" id="PCQL01000020">
    <property type="protein sequence ID" value="PRC15253.1"/>
    <property type="molecule type" value="Genomic_DNA"/>
</dbReference>
<organism evidence="4 5">
    <name type="scientific">Pseudomonas poae</name>
    <dbReference type="NCBI Taxonomy" id="200451"/>
    <lineage>
        <taxon>Bacteria</taxon>
        <taxon>Pseudomonadati</taxon>
        <taxon>Pseudomonadota</taxon>
        <taxon>Gammaproteobacteria</taxon>
        <taxon>Pseudomonadales</taxon>
        <taxon>Pseudomonadaceae</taxon>
        <taxon>Pseudomonas</taxon>
    </lineage>
</organism>
<reference evidence="4 5" key="1">
    <citation type="submission" date="2017-09" db="EMBL/GenBank/DDBJ databases">
        <title>Genomic, metabolic, and phenotypic characteristics of bacterial isolates from the natural microbiome of the model nematode Caenorhabditis elegans.</title>
        <authorList>
            <person name="Zimmermann J."/>
            <person name="Obeng N."/>
            <person name="Yang W."/>
            <person name="Obeng O."/>
            <person name="Kissoyan K."/>
            <person name="Pees B."/>
            <person name="Dirksen P."/>
            <person name="Hoppner M."/>
            <person name="Franke A."/>
            <person name="Rosenstiel P."/>
            <person name="Leippe M."/>
            <person name="Dierking K."/>
            <person name="Kaleta C."/>
            <person name="Schulenburg H."/>
        </authorList>
    </citation>
    <scope>NUCLEOTIDE SEQUENCE [LARGE SCALE GENOMIC DNA]</scope>
    <source>
        <strain evidence="4 5">MYb117</strain>
    </source>
</reference>
<dbReference type="NCBIfam" id="NF006117">
    <property type="entry name" value="PRK08264.1-3"/>
    <property type="match status" value="1"/>
</dbReference>
<dbReference type="PANTHER" id="PTHR43669">
    <property type="entry name" value="5-KETO-D-GLUCONATE 5-REDUCTASE"/>
    <property type="match status" value="1"/>
</dbReference>
<evidence type="ECO:0000256" key="2">
    <source>
        <dbReference type="ARBA" id="ARBA00023002"/>
    </source>
</evidence>
<name>A0A2S9EJ25_9PSED</name>
<dbReference type="GO" id="GO:0016491">
    <property type="term" value="F:oxidoreductase activity"/>
    <property type="evidence" value="ECO:0007669"/>
    <property type="project" value="UniProtKB-KW"/>
</dbReference>
<dbReference type="RefSeq" id="WP_105698085.1">
    <property type="nucleotide sequence ID" value="NZ_CP159260.1"/>
</dbReference>